<proteinExistence type="predicted"/>
<gene>
    <name evidence="1" type="ORF">L1987_40359</name>
</gene>
<comment type="caution">
    <text evidence="1">The sequence shown here is derived from an EMBL/GenBank/DDBJ whole genome shotgun (WGS) entry which is preliminary data.</text>
</comment>
<reference evidence="2" key="1">
    <citation type="journal article" date="2022" name="Mol. Ecol. Resour.">
        <title>The genomes of chicory, endive, great burdock and yacon provide insights into Asteraceae palaeo-polyploidization history and plant inulin production.</title>
        <authorList>
            <person name="Fan W."/>
            <person name="Wang S."/>
            <person name="Wang H."/>
            <person name="Wang A."/>
            <person name="Jiang F."/>
            <person name="Liu H."/>
            <person name="Zhao H."/>
            <person name="Xu D."/>
            <person name="Zhang Y."/>
        </authorList>
    </citation>
    <scope>NUCLEOTIDE SEQUENCE [LARGE SCALE GENOMIC DNA]</scope>
    <source>
        <strain evidence="2">cv. Yunnan</strain>
    </source>
</reference>
<reference evidence="1 2" key="2">
    <citation type="journal article" date="2022" name="Mol. Ecol. Resour.">
        <title>The genomes of chicory, endive, great burdock and yacon provide insights into Asteraceae paleo-polyploidization history and plant inulin production.</title>
        <authorList>
            <person name="Fan W."/>
            <person name="Wang S."/>
            <person name="Wang H."/>
            <person name="Wang A."/>
            <person name="Jiang F."/>
            <person name="Liu H."/>
            <person name="Zhao H."/>
            <person name="Xu D."/>
            <person name="Zhang Y."/>
        </authorList>
    </citation>
    <scope>NUCLEOTIDE SEQUENCE [LARGE SCALE GENOMIC DNA]</scope>
    <source>
        <strain evidence="2">cv. Yunnan</strain>
        <tissue evidence="1">Leaves</tissue>
    </source>
</reference>
<dbReference type="EMBL" id="CM042030">
    <property type="protein sequence ID" value="KAI3786580.1"/>
    <property type="molecule type" value="Genomic_DNA"/>
</dbReference>
<keyword evidence="2" id="KW-1185">Reference proteome</keyword>
<dbReference type="Proteomes" id="UP001056120">
    <property type="component" value="Linkage Group LG13"/>
</dbReference>
<accession>A0ACB9GU15</accession>
<evidence type="ECO:0000313" key="2">
    <source>
        <dbReference type="Proteomes" id="UP001056120"/>
    </source>
</evidence>
<name>A0ACB9GU15_9ASTR</name>
<sequence>MHHTCSQGSPPYSASLEPERELHEHTHDFWERLKAICSNQRANDGVLGARSLIARPSIPNTNTSQIPSHVMSTITHATQFHGLEDEDAPGHLSRFMRICDTFNITGVSKDAIYLSLFPFSLSGRASTWLETPPDNSITTWEDLQAKFFKKYYPSSRPLAFGIRSTPFGWIPTALSHGLGEFYNGLTFKKQQMFNTTAGGHIMDKLEPAECEDMFESFARVEQHRPSTRTSIPSARIPASSPRGVHQVNPDTSVAAALAAMSNEIKELKLSSQRCEHSDSTTGALQTTTVTPGGERSCAVDEHGRAQSELNLYSFSDLMIFIKLML</sequence>
<evidence type="ECO:0000313" key="1">
    <source>
        <dbReference type="EMBL" id="KAI3786580.1"/>
    </source>
</evidence>
<organism evidence="1 2">
    <name type="scientific">Smallanthus sonchifolius</name>
    <dbReference type="NCBI Taxonomy" id="185202"/>
    <lineage>
        <taxon>Eukaryota</taxon>
        <taxon>Viridiplantae</taxon>
        <taxon>Streptophyta</taxon>
        <taxon>Embryophyta</taxon>
        <taxon>Tracheophyta</taxon>
        <taxon>Spermatophyta</taxon>
        <taxon>Magnoliopsida</taxon>
        <taxon>eudicotyledons</taxon>
        <taxon>Gunneridae</taxon>
        <taxon>Pentapetalae</taxon>
        <taxon>asterids</taxon>
        <taxon>campanulids</taxon>
        <taxon>Asterales</taxon>
        <taxon>Asteraceae</taxon>
        <taxon>Asteroideae</taxon>
        <taxon>Heliantheae alliance</taxon>
        <taxon>Millerieae</taxon>
        <taxon>Smallanthus</taxon>
    </lineage>
</organism>
<protein>
    <submittedName>
        <fullName evidence="1">Uncharacterized protein</fullName>
    </submittedName>
</protein>